<dbReference type="RefSeq" id="WP_010263118.1">
    <property type="nucleotide sequence ID" value="NZ_CAEG01000012.1"/>
</dbReference>
<sequence length="445" mass="49404">MKNVKFLLSAVCALFAVSAMAQQDFSDPKYAVWGDTPEERQQNILNSNFLKESCDNKDYNAAAHYLKELLDKCPKASENTFVRGTTLYKNKINRAKSLSEKNMFIDSLMLIYDLRNEYFGDHPKRGTAYILDRKAREYLTYKPSDRKGIREAFRAALEAGGDSSDPETVVAYFSNLCDDYKNTDEVMPDEIIAEYDRLTPFFDKNPEAAEYKSQFDAAFGLSGAASCENLENLFKSKLAAAPDDEALLAQAVGLMSRAKCDGDYYFSIAEKYYQVKPSSETAMFLAQAFQNKKDFAKAKTYLNEALEVEKDPAERQKLLVRIALVGLVSNDIPGAAAAARQARDLNPEDGVPYFVLAQCYASSAAACGGFTGQATFWAAYDTMAKAVELLPSDSEYIGHAKSSLNTFRANFPSSEECFFNELQEGARYTVNCGTAAGISTTVRTR</sequence>
<dbReference type="InterPro" id="IPR011990">
    <property type="entry name" value="TPR-like_helical_dom_sf"/>
</dbReference>
<dbReference type="Gene3D" id="1.25.40.10">
    <property type="entry name" value="Tetratricopeptide repeat domain"/>
    <property type="match status" value="1"/>
</dbReference>
<dbReference type="SUPFAM" id="SSF48452">
    <property type="entry name" value="TPR-like"/>
    <property type="match status" value="1"/>
</dbReference>
<proteinExistence type="predicted"/>
<evidence type="ECO:0000313" key="3">
    <source>
        <dbReference type="Proteomes" id="UP000183253"/>
    </source>
</evidence>
<dbReference type="EMBL" id="FNRI01000002">
    <property type="protein sequence ID" value="SEA25531.1"/>
    <property type="molecule type" value="Genomic_DNA"/>
</dbReference>
<feature type="chain" id="PRO_5010329006" evidence="1">
    <location>
        <begin position="22"/>
        <end position="445"/>
    </location>
</feature>
<protein>
    <submittedName>
        <fullName evidence="2">Uncharacterized protein</fullName>
    </submittedName>
</protein>
<organism evidence="2 3">
    <name type="scientific">Alistipes timonensis JC136</name>
    <dbReference type="NCBI Taxonomy" id="1033731"/>
    <lineage>
        <taxon>Bacteria</taxon>
        <taxon>Pseudomonadati</taxon>
        <taxon>Bacteroidota</taxon>
        <taxon>Bacteroidia</taxon>
        <taxon>Bacteroidales</taxon>
        <taxon>Rikenellaceae</taxon>
        <taxon>Alistipes</taxon>
    </lineage>
</organism>
<keyword evidence="1" id="KW-0732">Signal</keyword>
<name>A0A1H3ZQ97_9BACT</name>
<reference evidence="2 3" key="1">
    <citation type="submission" date="2016-10" db="EMBL/GenBank/DDBJ databases">
        <authorList>
            <person name="de Groot N.N."/>
        </authorList>
    </citation>
    <scope>NUCLEOTIDE SEQUENCE [LARGE SCALE GENOMIC DNA]</scope>
    <source>
        <strain evidence="2 3">DSM 25383</strain>
    </source>
</reference>
<dbReference type="STRING" id="1033731.SAMN05444145_102290"/>
<gene>
    <name evidence="2" type="ORF">SAMN05444145_102290</name>
</gene>
<dbReference type="Proteomes" id="UP000183253">
    <property type="component" value="Unassembled WGS sequence"/>
</dbReference>
<keyword evidence="3" id="KW-1185">Reference proteome</keyword>
<accession>A0A1H3ZQ97</accession>
<evidence type="ECO:0000313" key="2">
    <source>
        <dbReference type="EMBL" id="SEA25531.1"/>
    </source>
</evidence>
<feature type="signal peptide" evidence="1">
    <location>
        <begin position="1"/>
        <end position="21"/>
    </location>
</feature>
<dbReference type="AlphaFoldDB" id="A0A1H3ZQ97"/>
<evidence type="ECO:0000256" key="1">
    <source>
        <dbReference type="SAM" id="SignalP"/>
    </source>
</evidence>